<feature type="domain" description="N-acetyltransferase" evidence="3">
    <location>
        <begin position="11"/>
        <end position="152"/>
    </location>
</feature>
<dbReference type="Pfam" id="PF00583">
    <property type="entry name" value="Acetyltransf_1"/>
    <property type="match status" value="1"/>
</dbReference>
<comment type="caution">
    <text evidence="4">The sequence shown here is derived from an EMBL/GenBank/DDBJ whole genome shotgun (WGS) entry which is preliminary data.</text>
</comment>
<dbReference type="STRING" id="13706.A0A1X2H213"/>
<dbReference type="Gene3D" id="3.40.630.30">
    <property type="match status" value="1"/>
</dbReference>
<sequence length="164" mass="18308">MSPSVVSTQHIALGDVTPNNIGQLRKLHSVLFPVFYGDKFYDEVLQSGELSKLAYYNDVCVGAVCCRKSPDNKIYMMTLGVLKSYRHLGIGRALLEHILEQAKQTNLREVELHVQTTNEQALAFYQANGFKITGTEKDYYRHIEPRDAHNLSITISSSANGASS</sequence>
<organism evidence="4 5">
    <name type="scientific">Syncephalastrum racemosum</name>
    <name type="common">Filamentous fungus</name>
    <dbReference type="NCBI Taxonomy" id="13706"/>
    <lineage>
        <taxon>Eukaryota</taxon>
        <taxon>Fungi</taxon>
        <taxon>Fungi incertae sedis</taxon>
        <taxon>Mucoromycota</taxon>
        <taxon>Mucoromycotina</taxon>
        <taxon>Mucoromycetes</taxon>
        <taxon>Mucorales</taxon>
        <taxon>Syncephalastraceae</taxon>
        <taxon>Syncephalastrum</taxon>
    </lineage>
</organism>
<evidence type="ECO:0000256" key="1">
    <source>
        <dbReference type="ARBA" id="ARBA00022679"/>
    </source>
</evidence>
<dbReference type="AlphaFoldDB" id="A0A1X2H213"/>
<dbReference type="EMBL" id="MCGN01000010">
    <property type="protein sequence ID" value="ORY91833.1"/>
    <property type="molecule type" value="Genomic_DNA"/>
</dbReference>
<dbReference type="FunFam" id="3.40.630.30:FF:000006">
    <property type="entry name" value="Putative n-alpha-acetyltransferase 50"/>
    <property type="match status" value="1"/>
</dbReference>
<keyword evidence="1 4" id="KW-0808">Transferase</keyword>
<gene>
    <name evidence="4" type="ORF">BCR43DRAFT_497359</name>
</gene>
<dbReference type="PROSITE" id="PS51186">
    <property type="entry name" value="GNAT"/>
    <property type="match status" value="1"/>
</dbReference>
<dbReference type="InterPro" id="IPR000182">
    <property type="entry name" value="GNAT_dom"/>
</dbReference>
<keyword evidence="2" id="KW-0012">Acyltransferase</keyword>
<evidence type="ECO:0000313" key="5">
    <source>
        <dbReference type="Proteomes" id="UP000242180"/>
    </source>
</evidence>
<dbReference type="InterPro" id="IPR016181">
    <property type="entry name" value="Acyl_CoA_acyltransferase"/>
</dbReference>
<dbReference type="GO" id="GO:0016747">
    <property type="term" value="F:acyltransferase activity, transferring groups other than amino-acyl groups"/>
    <property type="evidence" value="ECO:0007669"/>
    <property type="project" value="InterPro"/>
</dbReference>
<dbReference type="OrthoDB" id="47374at2759"/>
<dbReference type="InParanoid" id="A0A1X2H213"/>
<dbReference type="SUPFAM" id="SSF55729">
    <property type="entry name" value="Acyl-CoA N-acyltransferases (Nat)"/>
    <property type="match status" value="1"/>
</dbReference>
<evidence type="ECO:0000256" key="2">
    <source>
        <dbReference type="ARBA" id="ARBA00023315"/>
    </source>
</evidence>
<dbReference type="GO" id="GO:0031415">
    <property type="term" value="C:NatA complex"/>
    <property type="evidence" value="ECO:0007669"/>
    <property type="project" value="TreeGrafter"/>
</dbReference>
<dbReference type="Proteomes" id="UP000242180">
    <property type="component" value="Unassembled WGS sequence"/>
</dbReference>
<proteinExistence type="predicted"/>
<keyword evidence="5" id="KW-1185">Reference proteome</keyword>
<reference evidence="4 5" key="1">
    <citation type="submission" date="2016-07" db="EMBL/GenBank/DDBJ databases">
        <title>Pervasive Adenine N6-methylation of Active Genes in Fungi.</title>
        <authorList>
            <consortium name="DOE Joint Genome Institute"/>
            <person name="Mondo S.J."/>
            <person name="Dannebaum R.O."/>
            <person name="Kuo R.C."/>
            <person name="Labutti K."/>
            <person name="Haridas S."/>
            <person name="Kuo A."/>
            <person name="Salamov A."/>
            <person name="Ahrendt S.R."/>
            <person name="Lipzen A."/>
            <person name="Sullivan W."/>
            <person name="Andreopoulos W.B."/>
            <person name="Clum A."/>
            <person name="Lindquist E."/>
            <person name="Daum C."/>
            <person name="Ramamoorthy G.K."/>
            <person name="Gryganskyi A."/>
            <person name="Culley D."/>
            <person name="Magnuson J.K."/>
            <person name="James T.Y."/>
            <person name="O'Malley M.A."/>
            <person name="Stajich J.E."/>
            <person name="Spatafora J.W."/>
            <person name="Visel A."/>
            <person name="Grigoriev I.V."/>
        </authorList>
    </citation>
    <scope>NUCLEOTIDE SEQUENCE [LARGE SCALE GENOMIC DNA]</scope>
    <source>
        <strain evidence="4 5">NRRL 2496</strain>
    </source>
</reference>
<dbReference type="OMA" id="EYAGAIC"/>
<dbReference type="PANTHER" id="PTHR42919">
    <property type="entry name" value="N-ALPHA-ACETYLTRANSFERASE"/>
    <property type="match status" value="1"/>
</dbReference>
<name>A0A1X2H213_SYNRA</name>
<protein>
    <submittedName>
        <fullName evidence="4">Acetyltransferase</fullName>
    </submittedName>
</protein>
<evidence type="ECO:0000313" key="4">
    <source>
        <dbReference type="EMBL" id="ORY91833.1"/>
    </source>
</evidence>
<dbReference type="CDD" id="cd04301">
    <property type="entry name" value="NAT_SF"/>
    <property type="match status" value="1"/>
</dbReference>
<evidence type="ECO:0000259" key="3">
    <source>
        <dbReference type="PROSITE" id="PS51186"/>
    </source>
</evidence>
<accession>A0A1X2H213</accession>
<dbReference type="GO" id="GO:0007064">
    <property type="term" value="P:mitotic sister chromatid cohesion"/>
    <property type="evidence" value="ECO:0007669"/>
    <property type="project" value="TreeGrafter"/>
</dbReference>
<dbReference type="InterPro" id="IPR051556">
    <property type="entry name" value="N-term/lysine_N-AcTrnsfr"/>
</dbReference>
<dbReference type="PANTHER" id="PTHR42919:SF8">
    <property type="entry name" value="N-ALPHA-ACETYLTRANSFERASE 50"/>
    <property type="match status" value="1"/>
</dbReference>
<dbReference type="FunCoup" id="A0A1X2H213">
    <property type="interactions" value="244"/>
</dbReference>